<dbReference type="RefSeq" id="WP_242870883.1">
    <property type="nucleotide sequence ID" value="NZ_FMWL01000012.1"/>
</dbReference>
<proteinExistence type="predicted"/>
<gene>
    <name evidence="2" type="ORF">SAMN03080599_02210</name>
</gene>
<feature type="non-terminal residue" evidence="2">
    <location>
        <position position="1"/>
    </location>
</feature>
<keyword evidence="1" id="KW-0175">Coiled coil</keyword>
<keyword evidence="3" id="KW-1185">Reference proteome</keyword>
<reference evidence="2 3" key="1">
    <citation type="submission" date="2016-10" db="EMBL/GenBank/DDBJ databases">
        <authorList>
            <person name="de Groot N.N."/>
        </authorList>
    </citation>
    <scope>NUCLEOTIDE SEQUENCE [LARGE SCALE GENOMIC DNA]</scope>
    <source>
        <strain evidence="2 3">DSM 2784</strain>
    </source>
</reference>
<dbReference type="EMBL" id="FMWL01000012">
    <property type="protein sequence ID" value="SCZ80353.1"/>
    <property type="molecule type" value="Genomic_DNA"/>
</dbReference>
<dbReference type="AlphaFoldDB" id="A0A1G5S215"/>
<evidence type="ECO:0000313" key="3">
    <source>
        <dbReference type="Proteomes" id="UP000199208"/>
    </source>
</evidence>
<protein>
    <submittedName>
        <fullName evidence="2">Uncharacterized protein</fullName>
    </submittedName>
</protein>
<evidence type="ECO:0000256" key="1">
    <source>
        <dbReference type="SAM" id="Coils"/>
    </source>
</evidence>
<dbReference type="Proteomes" id="UP000199208">
    <property type="component" value="Unassembled WGS sequence"/>
</dbReference>
<accession>A0A1G5S215</accession>
<name>A0A1G5S215_9FIRM</name>
<organism evidence="2 3">
    <name type="scientific">Acidaminobacter hydrogenoformans DSM 2784</name>
    <dbReference type="NCBI Taxonomy" id="1120920"/>
    <lineage>
        <taxon>Bacteria</taxon>
        <taxon>Bacillati</taxon>
        <taxon>Bacillota</taxon>
        <taxon>Clostridia</taxon>
        <taxon>Peptostreptococcales</taxon>
        <taxon>Acidaminobacteraceae</taxon>
        <taxon>Acidaminobacter</taxon>
    </lineage>
</organism>
<evidence type="ECO:0000313" key="2">
    <source>
        <dbReference type="EMBL" id="SCZ80353.1"/>
    </source>
</evidence>
<feature type="coiled-coil region" evidence="1">
    <location>
        <begin position="11"/>
        <end position="52"/>
    </location>
</feature>
<sequence>RMRNMARTVGMDALEQKIEKAQLDVVKAKAKYDAALATLKDLMDKRDGLKRDELIAAIMKSDKSYDQILQFIQPTDQEKG</sequence>